<reference evidence="2" key="1">
    <citation type="submission" date="2021-05" db="EMBL/GenBank/DDBJ databases">
        <authorList>
            <person name="Alioto T."/>
            <person name="Alioto T."/>
            <person name="Gomez Garrido J."/>
        </authorList>
    </citation>
    <scope>NUCLEOTIDE SEQUENCE</scope>
</reference>
<feature type="region of interest" description="Disordered" evidence="1">
    <location>
        <begin position="92"/>
        <end position="112"/>
    </location>
</feature>
<name>A0A8D8GTT5_CULPI</name>
<accession>A0A8D8GTT5</accession>
<feature type="compositionally biased region" description="Low complexity" evidence="1">
    <location>
        <begin position="49"/>
        <end position="59"/>
    </location>
</feature>
<feature type="region of interest" description="Disordered" evidence="1">
    <location>
        <begin position="49"/>
        <end position="79"/>
    </location>
</feature>
<sequence length="112" mass="12222">MLLNVSCDLCDCCLKPNACSNLEKQIEHSCFGIKSSCCTSIPQMVWNASSTGNSGSEPSSSREKMSISSRSMSPAEPVRQIRQIDSTLSIRMERTEKSGNPRNGTASLLLFE</sequence>
<protein>
    <submittedName>
        <fullName evidence="2">(northern house mosquito) hypothetical protein</fullName>
    </submittedName>
</protein>
<organism evidence="2">
    <name type="scientific">Culex pipiens</name>
    <name type="common">House mosquito</name>
    <dbReference type="NCBI Taxonomy" id="7175"/>
    <lineage>
        <taxon>Eukaryota</taxon>
        <taxon>Metazoa</taxon>
        <taxon>Ecdysozoa</taxon>
        <taxon>Arthropoda</taxon>
        <taxon>Hexapoda</taxon>
        <taxon>Insecta</taxon>
        <taxon>Pterygota</taxon>
        <taxon>Neoptera</taxon>
        <taxon>Endopterygota</taxon>
        <taxon>Diptera</taxon>
        <taxon>Nematocera</taxon>
        <taxon>Culicoidea</taxon>
        <taxon>Culicidae</taxon>
        <taxon>Culicinae</taxon>
        <taxon>Culicini</taxon>
        <taxon>Culex</taxon>
        <taxon>Culex</taxon>
    </lineage>
</organism>
<proteinExistence type="predicted"/>
<evidence type="ECO:0000313" key="2">
    <source>
        <dbReference type="EMBL" id="CAG6519238.1"/>
    </source>
</evidence>
<dbReference type="EMBL" id="HBUE01179073">
    <property type="protein sequence ID" value="CAG6519238.1"/>
    <property type="molecule type" value="Transcribed_RNA"/>
</dbReference>
<dbReference type="EMBL" id="HBUE01284651">
    <property type="protein sequence ID" value="CAG6570789.1"/>
    <property type="molecule type" value="Transcribed_RNA"/>
</dbReference>
<dbReference type="AlphaFoldDB" id="A0A8D8GTT5"/>
<evidence type="ECO:0000256" key="1">
    <source>
        <dbReference type="SAM" id="MobiDB-lite"/>
    </source>
</evidence>